<reference evidence="1" key="1">
    <citation type="submission" date="2023-08" db="EMBL/GenBank/DDBJ databases">
        <title>Comparative genomics and taxonomic characterization of three novel marine species of genus Marivirga.</title>
        <authorList>
            <person name="Muhammad N."/>
            <person name="Kim S.-G."/>
        </authorList>
    </citation>
    <scope>NUCLEOTIDE SEQUENCE</scope>
    <source>
        <strain evidence="1">BKB1-2</strain>
    </source>
</reference>
<protein>
    <submittedName>
        <fullName evidence="1">Uncharacterized protein</fullName>
    </submittedName>
</protein>
<dbReference type="AlphaFoldDB" id="A0AA49JAD8"/>
<dbReference type="EMBL" id="CP129968">
    <property type="protein sequence ID" value="WKK81537.2"/>
    <property type="molecule type" value="Genomic_DNA"/>
</dbReference>
<proteinExistence type="predicted"/>
<gene>
    <name evidence="1" type="ORF">QYS47_04390</name>
</gene>
<dbReference type="KEGG" id="marp:QYS47_04390"/>
<organism evidence="1">
    <name type="scientific">Marivirga arenosa</name>
    <dbReference type="NCBI Taxonomy" id="3059076"/>
    <lineage>
        <taxon>Bacteria</taxon>
        <taxon>Pseudomonadati</taxon>
        <taxon>Bacteroidota</taxon>
        <taxon>Cytophagia</taxon>
        <taxon>Cytophagales</taxon>
        <taxon>Marivirgaceae</taxon>
        <taxon>Marivirga</taxon>
    </lineage>
</organism>
<evidence type="ECO:0000313" key="1">
    <source>
        <dbReference type="EMBL" id="WKK81537.2"/>
    </source>
</evidence>
<name>A0AA49JAD8_9BACT</name>
<dbReference type="Proteomes" id="UP001232019">
    <property type="component" value="Chromosome"/>
</dbReference>
<dbReference type="RefSeq" id="WP_322348148.1">
    <property type="nucleotide sequence ID" value="NZ_CP129968.2"/>
</dbReference>
<accession>A0AA49JAD8</accession>
<sequence length="152" mass="17882">MAVCERERLVLSNPTHHCWSLQVIMFTIHEYILIEIRPNKVKVTNLKTRESLESGDNLTFSNERLLMTVMDEPQSTLKDLINQLTQSDLIHFRRTIILNPYHPNISEFSEVEKRSFRDMAEFLGARIVRFKFGKEISIKRLGSRYLDKETSP</sequence>